<dbReference type="PROSITE" id="PS00108">
    <property type="entry name" value="PROTEIN_KINASE_ST"/>
    <property type="match status" value="1"/>
</dbReference>
<reference evidence="9" key="1">
    <citation type="submission" date="2017-02" db="UniProtKB">
        <authorList>
            <consortium name="WormBaseParasite"/>
        </authorList>
    </citation>
    <scope>IDENTIFICATION</scope>
</reference>
<dbReference type="WBParaSite" id="SPAL_0000461500.1">
    <property type="protein sequence ID" value="SPAL_0000461500.1"/>
    <property type="gene ID" value="SPAL_0000461500"/>
</dbReference>
<evidence type="ECO:0000256" key="4">
    <source>
        <dbReference type="ARBA" id="ARBA00022840"/>
    </source>
</evidence>
<dbReference type="PROSITE" id="PS50011">
    <property type="entry name" value="PROTEIN_KINASE_DOM"/>
    <property type="match status" value="1"/>
</dbReference>
<evidence type="ECO:0000256" key="3">
    <source>
        <dbReference type="ARBA" id="ARBA00022777"/>
    </source>
</evidence>
<dbReference type="Gene3D" id="1.10.510.10">
    <property type="entry name" value="Transferase(Phosphotransferase) domain 1"/>
    <property type="match status" value="1"/>
</dbReference>
<keyword evidence="1" id="KW-0808">Transferase</keyword>
<evidence type="ECO:0000313" key="9">
    <source>
        <dbReference type="WBParaSite" id="SPAL_0000461500.1"/>
    </source>
</evidence>
<feature type="domain" description="Protein kinase" evidence="7">
    <location>
        <begin position="122"/>
        <end position="422"/>
    </location>
</feature>
<organism evidence="8 9">
    <name type="scientific">Strongyloides papillosus</name>
    <name type="common">Intestinal threadworm</name>
    <dbReference type="NCBI Taxonomy" id="174720"/>
    <lineage>
        <taxon>Eukaryota</taxon>
        <taxon>Metazoa</taxon>
        <taxon>Ecdysozoa</taxon>
        <taxon>Nematoda</taxon>
        <taxon>Chromadorea</taxon>
        <taxon>Rhabditida</taxon>
        <taxon>Tylenchina</taxon>
        <taxon>Panagrolaimomorpha</taxon>
        <taxon>Strongyloidoidea</taxon>
        <taxon>Strongyloididae</taxon>
        <taxon>Strongyloides</taxon>
    </lineage>
</organism>
<dbReference type="Pfam" id="PF00069">
    <property type="entry name" value="Pkinase"/>
    <property type="match status" value="1"/>
</dbReference>
<evidence type="ECO:0000256" key="6">
    <source>
        <dbReference type="SAM" id="MobiDB-lite"/>
    </source>
</evidence>
<dbReference type="SMART" id="SM00220">
    <property type="entry name" value="S_TKc"/>
    <property type="match status" value="1"/>
</dbReference>
<dbReference type="InterPro" id="IPR017441">
    <property type="entry name" value="Protein_kinase_ATP_BS"/>
</dbReference>
<dbReference type="Gene3D" id="3.30.200.20">
    <property type="entry name" value="Phosphorylase Kinase, domain 1"/>
    <property type="match status" value="1"/>
</dbReference>
<evidence type="ECO:0000256" key="2">
    <source>
        <dbReference type="ARBA" id="ARBA00022741"/>
    </source>
</evidence>
<feature type="compositionally biased region" description="Low complexity" evidence="6">
    <location>
        <begin position="669"/>
        <end position="682"/>
    </location>
</feature>
<feature type="compositionally biased region" description="Low complexity" evidence="6">
    <location>
        <begin position="547"/>
        <end position="561"/>
    </location>
</feature>
<dbReference type="STRING" id="174720.A0A0N5BF46"/>
<evidence type="ECO:0000256" key="5">
    <source>
        <dbReference type="PROSITE-ProRule" id="PRU10141"/>
    </source>
</evidence>
<dbReference type="PANTHER" id="PTHR44329:SF288">
    <property type="entry name" value="MITOGEN-ACTIVATED PROTEIN KINASE KINASE KINASE 20"/>
    <property type="match status" value="1"/>
</dbReference>
<keyword evidence="8" id="KW-1185">Reference proteome</keyword>
<dbReference type="PROSITE" id="PS00107">
    <property type="entry name" value="PROTEIN_KINASE_ATP"/>
    <property type="match status" value="1"/>
</dbReference>
<keyword evidence="3" id="KW-0418">Kinase</keyword>
<dbReference type="InterPro" id="IPR008271">
    <property type="entry name" value="Ser/Thr_kinase_AS"/>
</dbReference>
<sequence length="1038" mass="118509">MLTELNVTCSSSTTSLTSVDKLSSNNDENLDTGNKVVFRKKEKNENDRGNIYMVIYECKVESKKKDMDLKRGSTIKVVKTEKRDDGLIEAEVNGKSVLIPEEYLVEAVREKNIIERNELEYDELTSRIGSGAYGTVYKAKYKGEFVAFKTSINKMSNPNKMPKELEEELSILSMLKNRNIIKLIGECRTIKSMGIVIEYCAGGTLSDIIHKKKINDELCYILYLKQISDGMSYLHNDSKCKYLLIGNEGYNVIHRDLKPQNILIKEAICEHEGPSLFDGSYIECKKCQNTYVGNVTLKIADFGLSKLRSQLKDNQEKHLSIQGTLPYTAPEVIRGICLKQSDVYSFSVIMWEMVHKKIPGTGWNRDNIFFEIGNNEFHLEFEEDCRDLYRELFNLCNDKNDPMHRPSFQEISESLSKYQDIVIKERKENTTIPGCREVKESTSQINCILEKLRQRVKEEKRDLETVIKELRPHIEQLMNTKPELRKRSDITKDMIGFPEDVRIGCSWNSSNTMSKLISRNDFIERNKDQILLNKNLIPNRPSLDNINDNDSFNNNTNRDSNVTLTDDNIGDLQRKSAIRNVKISPSNSIGDIYGSVCEKGENYVYDVDCIEVIKYELIEAIPHDKIIGSSTSTINSSFEQSISGDSDDIDKLTATNDFSVNKRSLSEASTSRINSSYSSNNSTPKKHRSHLLNKFKNLIKPNKGCNKNKESSKFYDTSTLSSTNDDIRESQISFDDGRITKTNKYNKRSNTTMSIGNSYIQVHGKGHSRNASSSSTVSDNNIYVNESPESGVWECDSNKCLGKYNLESFTYKQIDPIYYQREKIKKECEKGKDNKFTYNVFRNHDYVSAETTPVIENRKINDNEDKIFEKGYILANQGYKSLIEAGTSKSYNNILDSESNVSSIIKKFNGDSQKPFIPNSLKIHHHNSHKSHSSSPINSIIEPIPTRTTSLDHLTILNGDIEPPEIPSHRKNTLLFSSKIKKDNIENNNIYNNTCKGETYIENESYNEINLKVPQIPNKLPIRSRQVKSSEGIRISHV</sequence>
<feature type="region of interest" description="Disordered" evidence="6">
    <location>
        <begin position="669"/>
        <end position="688"/>
    </location>
</feature>
<name>A0A0N5BF46_STREA</name>
<dbReference type="PANTHER" id="PTHR44329">
    <property type="entry name" value="SERINE/THREONINE-PROTEIN KINASE TNNI3K-RELATED"/>
    <property type="match status" value="1"/>
</dbReference>
<keyword evidence="2 5" id="KW-0547">Nucleotide-binding</keyword>
<evidence type="ECO:0000259" key="7">
    <source>
        <dbReference type="PROSITE" id="PS50011"/>
    </source>
</evidence>
<accession>A0A0N5BF46</accession>
<dbReference type="GO" id="GO:0004674">
    <property type="term" value="F:protein serine/threonine kinase activity"/>
    <property type="evidence" value="ECO:0007669"/>
    <property type="project" value="TreeGrafter"/>
</dbReference>
<evidence type="ECO:0000313" key="8">
    <source>
        <dbReference type="Proteomes" id="UP000046392"/>
    </source>
</evidence>
<protein>
    <submittedName>
        <fullName evidence="9">Protein kinase domain-containing protein</fullName>
    </submittedName>
</protein>
<dbReference type="GO" id="GO:0005524">
    <property type="term" value="F:ATP binding"/>
    <property type="evidence" value="ECO:0007669"/>
    <property type="project" value="UniProtKB-UniRule"/>
</dbReference>
<dbReference type="InterPro" id="IPR000719">
    <property type="entry name" value="Prot_kinase_dom"/>
</dbReference>
<feature type="binding site" evidence="5">
    <location>
        <position position="149"/>
    </location>
    <ligand>
        <name>ATP</name>
        <dbReference type="ChEBI" id="CHEBI:30616"/>
    </ligand>
</feature>
<dbReference type="SUPFAM" id="SSF56112">
    <property type="entry name" value="Protein kinase-like (PK-like)"/>
    <property type="match status" value="1"/>
</dbReference>
<proteinExistence type="predicted"/>
<dbReference type="Gene3D" id="2.30.30.40">
    <property type="entry name" value="SH3 Domains"/>
    <property type="match status" value="1"/>
</dbReference>
<dbReference type="InterPro" id="IPR011009">
    <property type="entry name" value="Kinase-like_dom_sf"/>
</dbReference>
<keyword evidence="4 5" id="KW-0067">ATP-binding</keyword>
<feature type="region of interest" description="Disordered" evidence="6">
    <location>
        <begin position="547"/>
        <end position="566"/>
    </location>
</feature>
<dbReference type="InterPro" id="IPR051681">
    <property type="entry name" value="Ser/Thr_Kinases-Pseudokinases"/>
</dbReference>
<dbReference type="Proteomes" id="UP000046392">
    <property type="component" value="Unplaced"/>
</dbReference>
<dbReference type="AlphaFoldDB" id="A0A0N5BF46"/>
<evidence type="ECO:0000256" key="1">
    <source>
        <dbReference type="ARBA" id="ARBA00022679"/>
    </source>
</evidence>